<organism evidence="2 3">
    <name type="scientific">Paraburkholderia humisilvae</name>
    <dbReference type="NCBI Taxonomy" id="627669"/>
    <lineage>
        <taxon>Bacteria</taxon>
        <taxon>Pseudomonadati</taxon>
        <taxon>Pseudomonadota</taxon>
        <taxon>Betaproteobacteria</taxon>
        <taxon>Burkholderiales</taxon>
        <taxon>Burkholderiaceae</taxon>
        <taxon>Paraburkholderia</taxon>
    </lineage>
</organism>
<evidence type="ECO:0000313" key="2">
    <source>
        <dbReference type="EMBL" id="CAB3774281.1"/>
    </source>
</evidence>
<gene>
    <name evidence="2" type="ORF">LMG29542_07690</name>
</gene>
<evidence type="ECO:0000256" key="1">
    <source>
        <dbReference type="ARBA" id="ARBA00023172"/>
    </source>
</evidence>
<dbReference type="InterPro" id="IPR011010">
    <property type="entry name" value="DNA_brk_join_enz"/>
</dbReference>
<dbReference type="GO" id="GO:0003677">
    <property type="term" value="F:DNA binding"/>
    <property type="evidence" value="ECO:0007669"/>
    <property type="project" value="InterPro"/>
</dbReference>
<dbReference type="Gene3D" id="1.10.443.10">
    <property type="entry name" value="Intergrase catalytic core"/>
    <property type="match status" value="1"/>
</dbReference>
<dbReference type="SUPFAM" id="SSF56349">
    <property type="entry name" value="DNA breaking-rejoining enzymes"/>
    <property type="match status" value="1"/>
</dbReference>
<dbReference type="EMBL" id="CADIKH010000105">
    <property type="protein sequence ID" value="CAB3774281.1"/>
    <property type="molecule type" value="Genomic_DNA"/>
</dbReference>
<dbReference type="GO" id="GO:0015074">
    <property type="term" value="P:DNA integration"/>
    <property type="evidence" value="ECO:0007669"/>
    <property type="project" value="InterPro"/>
</dbReference>
<protein>
    <submittedName>
        <fullName evidence="2">Uncharacterized protein</fullName>
    </submittedName>
</protein>
<dbReference type="Proteomes" id="UP000494363">
    <property type="component" value="Unassembled WGS sequence"/>
</dbReference>
<dbReference type="GO" id="GO:0006310">
    <property type="term" value="P:DNA recombination"/>
    <property type="evidence" value="ECO:0007669"/>
    <property type="project" value="UniProtKB-KW"/>
</dbReference>
<name>A0A6J5F937_9BURK</name>
<dbReference type="InterPro" id="IPR013762">
    <property type="entry name" value="Integrase-like_cat_sf"/>
</dbReference>
<evidence type="ECO:0000313" key="3">
    <source>
        <dbReference type="Proteomes" id="UP000494363"/>
    </source>
</evidence>
<dbReference type="RefSeq" id="WP_217478128.1">
    <property type="nucleotide sequence ID" value="NZ_CADIKH010000105.1"/>
</dbReference>
<keyword evidence="1" id="KW-0233">DNA recombination</keyword>
<proteinExistence type="predicted"/>
<dbReference type="AlphaFoldDB" id="A0A6J5F937"/>
<accession>A0A6J5F937</accession>
<reference evidence="2 3" key="1">
    <citation type="submission" date="2020-04" db="EMBL/GenBank/DDBJ databases">
        <authorList>
            <person name="De Canck E."/>
        </authorList>
    </citation>
    <scope>NUCLEOTIDE SEQUENCE [LARGE SCALE GENOMIC DNA]</scope>
    <source>
        <strain evidence="2 3">LMG 29542</strain>
    </source>
</reference>
<keyword evidence="3" id="KW-1185">Reference proteome</keyword>
<sequence>MPLHPASAERLHTYLEAAGHAMEPDAALFQPVRKIGKAITVDGVYKCVLAYAARAKIRVKGFGIHSLRAKAATNALVHEADIARVQEWRATPISHHQRSAKYLALRTKRRNS</sequence>